<dbReference type="STRING" id="1176198.SAMN05444716_101544"/>
<organism evidence="1 2">
    <name type="scientific">Streptomyces harbinensis</name>
    <dbReference type="NCBI Taxonomy" id="1176198"/>
    <lineage>
        <taxon>Bacteria</taxon>
        <taxon>Bacillati</taxon>
        <taxon>Actinomycetota</taxon>
        <taxon>Actinomycetes</taxon>
        <taxon>Kitasatosporales</taxon>
        <taxon>Streptomycetaceae</taxon>
        <taxon>Streptomyces</taxon>
    </lineage>
</organism>
<proteinExistence type="predicted"/>
<accession>A0A1I6PJ19</accession>
<reference evidence="2" key="1">
    <citation type="submission" date="2016-10" db="EMBL/GenBank/DDBJ databases">
        <authorList>
            <person name="Varghese N."/>
            <person name="Submissions S."/>
        </authorList>
    </citation>
    <scope>NUCLEOTIDE SEQUENCE [LARGE SCALE GENOMIC DNA]</scope>
    <source>
        <strain evidence="2">CGMCC 4.7047</strain>
    </source>
</reference>
<keyword evidence="2" id="KW-1185">Reference proteome</keyword>
<evidence type="ECO:0000313" key="2">
    <source>
        <dbReference type="Proteomes" id="UP000198873"/>
    </source>
</evidence>
<protein>
    <submittedName>
        <fullName evidence="1">Suppressor of fused protein (SUFU)</fullName>
    </submittedName>
</protein>
<dbReference type="Proteomes" id="UP000198873">
    <property type="component" value="Unassembled WGS sequence"/>
</dbReference>
<sequence>MNHGGSTGGMNDEFIASVTAAYEELYDPPTRTIWFTRTKQPPEKCAVVVYVPTEAEQRDPDGNVTLIGTAGFGAESLCVDQPSELGVEIKGALDEHAVDSFAAALVELASAPVRTGRLFSDGQVLSGLTLPRFSRFTMALLVDWDSVYGFRFPEPASAVGLLRIVPLFPEEVDFVENFEDRHDAYRALIYRGLDATDPERAPVVQS</sequence>
<dbReference type="AlphaFoldDB" id="A0A1I6PJ19"/>
<name>A0A1I6PJ19_9ACTN</name>
<gene>
    <name evidence="1" type="ORF">SAMN05444716_101544</name>
</gene>
<dbReference type="EMBL" id="FPAB01000001">
    <property type="protein sequence ID" value="SFS40177.1"/>
    <property type="molecule type" value="Genomic_DNA"/>
</dbReference>
<evidence type="ECO:0000313" key="1">
    <source>
        <dbReference type="EMBL" id="SFS40177.1"/>
    </source>
</evidence>